<dbReference type="CDD" id="cd00090">
    <property type="entry name" value="HTH_ARSR"/>
    <property type="match status" value="1"/>
</dbReference>
<accession>A0AAF0PJK8</accession>
<dbReference type="Proteomes" id="UP001224926">
    <property type="component" value="Chromosome"/>
</dbReference>
<name>A0AAF0PJK8_9EURY</name>
<dbReference type="SUPFAM" id="SSF46785">
    <property type="entry name" value="Winged helix' DNA-binding domain"/>
    <property type="match status" value="1"/>
</dbReference>
<evidence type="ECO:0000313" key="3">
    <source>
        <dbReference type="EMBL" id="WMT09793.1"/>
    </source>
</evidence>
<reference evidence="3 4" key="1">
    <citation type="submission" date="2022-07" db="EMBL/GenBank/DDBJ databases">
        <title>Two temperate virus in Haloterrigena jeotgali A29.</title>
        <authorList>
            <person name="Deng X."/>
        </authorList>
    </citation>
    <scope>NUCLEOTIDE SEQUENCE [LARGE SCALE GENOMIC DNA]</scope>
    <source>
        <strain evidence="3 4">A29</strain>
    </source>
</reference>
<dbReference type="RefSeq" id="WP_211249107.1">
    <property type="nucleotide sequence ID" value="NZ_CP101873.1"/>
</dbReference>
<evidence type="ECO:0000313" key="4">
    <source>
        <dbReference type="Proteomes" id="UP001224926"/>
    </source>
</evidence>
<dbReference type="GO" id="GO:0006355">
    <property type="term" value="P:regulation of DNA-templated transcription"/>
    <property type="evidence" value="ECO:0007669"/>
    <property type="project" value="InterPro"/>
</dbReference>
<organism evidence="3 4">
    <name type="scientific">Natrinema thermotolerans</name>
    <dbReference type="NCBI Taxonomy" id="121872"/>
    <lineage>
        <taxon>Archaea</taxon>
        <taxon>Methanobacteriati</taxon>
        <taxon>Methanobacteriota</taxon>
        <taxon>Stenosarchaea group</taxon>
        <taxon>Halobacteria</taxon>
        <taxon>Halobacteriales</taxon>
        <taxon>Natrialbaceae</taxon>
        <taxon>Natrinema</taxon>
    </lineage>
</organism>
<sequence length="120" mass="13490">MSDEDPFEDSVPDDWTVLGPFRVLKEPDWMTGTDLQIIDALGRGLTLSPTIISDNTDKSREAISRRLSTLQAAGYVEKTGRGRYEITEKGMEFLEGRVLPNDDDWAINPDDDRANEENGE</sequence>
<dbReference type="Pfam" id="PF08461">
    <property type="entry name" value="WHD_RNase_R"/>
    <property type="match status" value="1"/>
</dbReference>
<dbReference type="InterPro" id="IPR013668">
    <property type="entry name" value="RNase_R_HTH_12"/>
</dbReference>
<proteinExistence type="predicted"/>
<feature type="compositionally biased region" description="Basic and acidic residues" evidence="1">
    <location>
        <begin position="110"/>
        <end position="120"/>
    </location>
</feature>
<dbReference type="GeneID" id="84214120"/>
<dbReference type="GO" id="GO:0003677">
    <property type="term" value="F:DNA binding"/>
    <property type="evidence" value="ECO:0007669"/>
    <property type="project" value="InterPro"/>
</dbReference>
<dbReference type="EMBL" id="CP101873">
    <property type="protein sequence ID" value="WMT09793.1"/>
    <property type="molecule type" value="Genomic_DNA"/>
</dbReference>
<gene>
    <name evidence="3" type="ORF">NP511_09225</name>
</gene>
<dbReference type="InterPro" id="IPR036390">
    <property type="entry name" value="WH_DNA-bd_sf"/>
</dbReference>
<dbReference type="Gene3D" id="1.10.10.10">
    <property type="entry name" value="Winged helix-like DNA-binding domain superfamily/Winged helix DNA-binding domain"/>
    <property type="match status" value="1"/>
</dbReference>
<keyword evidence="4" id="KW-1185">Reference proteome</keyword>
<protein>
    <submittedName>
        <fullName evidence="3">MarR family transcriptional regulator</fullName>
    </submittedName>
</protein>
<feature type="domain" description="Ribonuclease R winged-helix" evidence="2">
    <location>
        <begin position="58"/>
        <end position="94"/>
    </location>
</feature>
<dbReference type="AlphaFoldDB" id="A0AAF0PJK8"/>
<evidence type="ECO:0000256" key="1">
    <source>
        <dbReference type="SAM" id="MobiDB-lite"/>
    </source>
</evidence>
<feature type="region of interest" description="Disordered" evidence="1">
    <location>
        <begin position="101"/>
        <end position="120"/>
    </location>
</feature>
<dbReference type="InterPro" id="IPR036388">
    <property type="entry name" value="WH-like_DNA-bd_sf"/>
</dbReference>
<evidence type="ECO:0000259" key="2">
    <source>
        <dbReference type="Pfam" id="PF08461"/>
    </source>
</evidence>
<dbReference type="InterPro" id="IPR011991">
    <property type="entry name" value="ArsR-like_HTH"/>
</dbReference>